<reference evidence="2 3" key="1">
    <citation type="submission" date="2020-07" db="EMBL/GenBank/DDBJ databases">
        <authorList>
            <person name="Feng X."/>
        </authorList>
    </citation>
    <scope>NUCLEOTIDE SEQUENCE [LARGE SCALE GENOMIC DNA]</scope>
    <source>
        <strain evidence="2 3">JCM23202</strain>
    </source>
</reference>
<protein>
    <submittedName>
        <fullName evidence="2">Uncharacterized protein</fullName>
    </submittedName>
</protein>
<evidence type="ECO:0000256" key="1">
    <source>
        <dbReference type="SAM" id="Phobius"/>
    </source>
</evidence>
<keyword evidence="1" id="KW-0472">Membrane</keyword>
<evidence type="ECO:0000313" key="2">
    <source>
        <dbReference type="EMBL" id="MBC2606322.1"/>
    </source>
</evidence>
<organism evidence="2 3">
    <name type="scientific">Pelagicoccus albus</name>
    <dbReference type="NCBI Taxonomy" id="415222"/>
    <lineage>
        <taxon>Bacteria</taxon>
        <taxon>Pseudomonadati</taxon>
        <taxon>Verrucomicrobiota</taxon>
        <taxon>Opitutia</taxon>
        <taxon>Puniceicoccales</taxon>
        <taxon>Pelagicoccaceae</taxon>
        <taxon>Pelagicoccus</taxon>
    </lineage>
</organism>
<feature type="transmembrane region" description="Helical" evidence="1">
    <location>
        <begin position="119"/>
        <end position="136"/>
    </location>
</feature>
<keyword evidence="3" id="KW-1185">Reference proteome</keyword>
<comment type="caution">
    <text evidence="2">The sequence shown here is derived from an EMBL/GenBank/DDBJ whole genome shotgun (WGS) entry which is preliminary data.</text>
</comment>
<feature type="transmembrane region" description="Helical" evidence="1">
    <location>
        <begin position="89"/>
        <end position="113"/>
    </location>
</feature>
<dbReference type="Proteomes" id="UP000526501">
    <property type="component" value="Unassembled WGS sequence"/>
</dbReference>
<evidence type="ECO:0000313" key="3">
    <source>
        <dbReference type="Proteomes" id="UP000526501"/>
    </source>
</evidence>
<dbReference type="RefSeq" id="WP_185660207.1">
    <property type="nucleotide sequence ID" value="NZ_CAWPOO010000011.1"/>
</dbReference>
<name>A0A7X1EA08_9BACT</name>
<sequence>MKYMTPRKSETLSLPISAETLFSALSGVVGKLKLSRLDSPSHELEGSVSKKGFYLSFPSYGENALRAFSTGTIQEKEEKLRVETSLGGLGHIVLISYLALLSALVVLTIISIFTSIPSIELFVCTLLVLSLRFLLWKHTKKKIAELHEHVVKVIEEISNQSSHITPASAPR</sequence>
<keyword evidence="1" id="KW-0812">Transmembrane</keyword>
<gene>
    <name evidence="2" type="ORF">H5P27_09700</name>
</gene>
<dbReference type="AlphaFoldDB" id="A0A7X1EA08"/>
<dbReference type="EMBL" id="JACHVC010000011">
    <property type="protein sequence ID" value="MBC2606322.1"/>
    <property type="molecule type" value="Genomic_DNA"/>
</dbReference>
<accession>A0A7X1EA08</accession>
<keyword evidence="1" id="KW-1133">Transmembrane helix</keyword>
<proteinExistence type="predicted"/>